<accession>A0ABT9U9E5</accession>
<keyword evidence="2" id="KW-1185">Reference proteome</keyword>
<organism evidence="1 2">
    <name type="scientific">Paenibacillus harenae</name>
    <dbReference type="NCBI Taxonomy" id="306543"/>
    <lineage>
        <taxon>Bacteria</taxon>
        <taxon>Bacillati</taxon>
        <taxon>Bacillota</taxon>
        <taxon>Bacilli</taxon>
        <taxon>Bacillales</taxon>
        <taxon>Paenibacillaceae</taxon>
        <taxon>Paenibacillus</taxon>
    </lineage>
</organism>
<dbReference type="RefSeq" id="WP_307208321.1">
    <property type="nucleotide sequence ID" value="NZ_JAUSSU010000017.1"/>
</dbReference>
<dbReference type="Proteomes" id="UP001229346">
    <property type="component" value="Unassembled WGS sequence"/>
</dbReference>
<gene>
    <name evidence="1" type="ORF">J2T15_005748</name>
</gene>
<dbReference type="EMBL" id="JAUSSU010000017">
    <property type="protein sequence ID" value="MDQ0116272.1"/>
    <property type="molecule type" value="Genomic_DNA"/>
</dbReference>
<evidence type="ECO:0008006" key="3">
    <source>
        <dbReference type="Google" id="ProtNLM"/>
    </source>
</evidence>
<proteinExistence type="predicted"/>
<name>A0ABT9U9E5_PAEHA</name>
<reference evidence="1 2" key="1">
    <citation type="submission" date="2023-07" db="EMBL/GenBank/DDBJ databases">
        <title>Sorghum-associated microbial communities from plants grown in Nebraska, USA.</title>
        <authorList>
            <person name="Schachtman D."/>
        </authorList>
    </citation>
    <scope>NUCLEOTIDE SEQUENCE [LARGE SCALE GENOMIC DNA]</scope>
    <source>
        <strain evidence="1 2">CC482</strain>
    </source>
</reference>
<comment type="caution">
    <text evidence="1">The sequence shown here is derived from an EMBL/GenBank/DDBJ whole genome shotgun (WGS) entry which is preliminary data.</text>
</comment>
<sequence length="196" mass="23004">MGSRVMHYCIQSMLSERLDINDPQFLLGGIAPDANKPLGVPKNESHFLRTDEGGIVTSDYEAFKHKYMSEHRHPFYLGYYFHLIQDWVWVEDIYDPKVKRLPQPDKKRAQESYYRDFWRLNGKLIDHYGLALQPMEVVPVAIDEIEYRMLPTLLDDLISDFERKDEAKEQQLELLTFEEVIAALEKSVDVCLAHAR</sequence>
<evidence type="ECO:0000313" key="2">
    <source>
        <dbReference type="Proteomes" id="UP001229346"/>
    </source>
</evidence>
<evidence type="ECO:0000313" key="1">
    <source>
        <dbReference type="EMBL" id="MDQ0116272.1"/>
    </source>
</evidence>
<protein>
    <recommendedName>
        <fullName evidence="3">Phospholipase C/D domain-containing protein</fullName>
    </recommendedName>
</protein>